<keyword evidence="2" id="KW-1185">Reference proteome</keyword>
<accession>A0A139XGH1</accession>
<comment type="caution">
    <text evidence="1">The sequence shown here is derived from an EMBL/GenBank/DDBJ whole genome shotgun (WGS) entry which is preliminary data.</text>
</comment>
<evidence type="ECO:0000313" key="1">
    <source>
        <dbReference type="EMBL" id="KYC43788.1"/>
    </source>
</evidence>
<name>A0A139XGH1_9CYAN</name>
<protein>
    <submittedName>
        <fullName evidence="1">Cytosolic protein</fullName>
    </submittedName>
</protein>
<dbReference type="PANTHER" id="PTHR35586:SF1">
    <property type="entry name" value="SLL1691 PROTEIN"/>
    <property type="match status" value="1"/>
</dbReference>
<sequence length="326" mass="38477">MSNPQTEFDSPWKDILQIYFEDFMRFFFPQAYEEVDWTQAPEFLDKELQQVMRDAKLGRRLADKLVKIYLKTGKEVWVLVHIEIQSQEESDFAQRMFIYNYRIYDCYKCSVASLAVLGDERSNWRPNQFGYQLFGCEVGFKFPIVKLLDYQSRWSELEASRNPFAVVVMTHLKARQTRNNRTKRLQSKLELTKRLYELGFSREDIINLFKLIDWIMSLPEELEQEFWQEFRNFEESKSMPYITSVERLGIQKGKQEGRQEGRQEGLQEGLLEGISLGLKLKFGGSGQTLLPEIEAIEDVNLLKAILKALESVSTLEELRQIYQTHN</sequence>
<dbReference type="EMBL" id="ANNX02000012">
    <property type="protein sequence ID" value="KYC43788.1"/>
    <property type="molecule type" value="Genomic_DNA"/>
</dbReference>
<gene>
    <name evidence="1" type="ORF">WA1_01090</name>
</gene>
<organism evidence="1 2">
    <name type="scientific">Scytonema hofmannii PCC 7110</name>
    <dbReference type="NCBI Taxonomy" id="128403"/>
    <lineage>
        <taxon>Bacteria</taxon>
        <taxon>Bacillati</taxon>
        <taxon>Cyanobacteriota</taxon>
        <taxon>Cyanophyceae</taxon>
        <taxon>Nostocales</taxon>
        <taxon>Scytonemataceae</taxon>
        <taxon>Scytonema</taxon>
    </lineage>
</organism>
<dbReference type="STRING" id="128403.WA1_01090"/>
<evidence type="ECO:0000313" key="2">
    <source>
        <dbReference type="Proteomes" id="UP000076925"/>
    </source>
</evidence>
<dbReference type="OrthoDB" id="569771at2"/>
<dbReference type="RefSeq" id="WP_017749287.1">
    <property type="nucleotide sequence ID" value="NZ_KQ976354.1"/>
</dbReference>
<dbReference type="PANTHER" id="PTHR35586">
    <property type="entry name" value="SLL1691 PROTEIN"/>
    <property type="match status" value="1"/>
</dbReference>
<dbReference type="AlphaFoldDB" id="A0A139XGH1"/>
<proteinExistence type="predicted"/>
<dbReference type="Proteomes" id="UP000076925">
    <property type="component" value="Unassembled WGS sequence"/>
</dbReference>
<reference evidence="1 2" key="1">
    <citation type="journal article" date="2013" name="Genome Biol. Evol.">
        <title>Genomes of Stigonematalean cyanobacteria (subsection V) and the evolution of oxygenic photosynthesis from prokaryotes to plastids.</title>
        <authorList>
            <person name="Dagan T."/>
            <person name="Roettger M."/>
            <person name="Stucken K."/>
            <person name="Landan G."/>
            <person name="Koch R."/>
            <person name="Major P."/>
            <person name="Gould S.B."/>
            <person name="Goremykin V.V."/>
            <person name="Rippka R."/>
            <person name="Tandeau de Marsac N."/>
            <person name="Gugger M."/>
            <person name="Lockhart P.J."/>
            <person name="Allen J.F."/>
            <person name="Brune I."/>
            <person name="Maus I."/>
            <person name="Puhler A."/>
            <person name="Martin W.F."/>
        </authorList>
    </citation>
    <scope>NUCLEOTIDE SEQUENCE [LARGE SCALE GENOMIC DNA]</scope>
    <source>
        <strain evidence="1 2">PCC 7110</strain>
    </source>
</reference>